<feature type="transmembrane region" description="Helical" evidence="6">
    <location>
        <begin position="127"/>
        <end position="147"/>
    </location>
</feature>
<evidence type="ECO:0000256" key="3">
    <source>
        <dbReference type="ARBA" id="ARBA00022989"/>
    </source>
</evidence>
<feature type="transmembrane region" description="Helical" evidence="6">
    <location>
        <begin position="93"/>
        <end position="115"/>
    </location>
</feature>
<dbReference type="GO" id="GO:0042552">
    <property type="term" value="P:myelination"/>
    <property type="evidence" value="ECO:0007669"/>
    <property type="project" value="TreeGrafter"/>
</dbReference>
<keyword evidence="4 5" id="KW-0472">Membrane</keyword>
<reference evidence="8" key="2">
    <citation type="submission" date="2025-09" db="UniProtKB">
        <authorList>
            <consortium name="Ensembl"/>
        </authorList>
    </citation>
    <scope>IDENTIFICATION</scope>
</reference>
<feature type="transmembrane region" description="Helical" evidence="6">
    <location>
        <begin position="58"/>
        <end position="81"/>
    </location>
</feature>
<dbReference type="InterPro" id="IPR013295">
    <property type="entry name" value="MAL"/>
</dbReference>
<sequence length="156" mass="17168">MASAGSPVYGNTSPLPSGISTFSSFPDLLMIFEFVFGGLVWTLIASTTLPTTGILQGWVMFVAIGCFLFTLILMLMYILGVHGGKSSWITVDAFYHCIAALFYLSASVLQAYLTVAIRYVVQIYPENVAAVVFAYLTTMLYVIHAYFSLKRWKATS</sequence>
<comment type="subcellular location">
    <subcellularLocation>
        <location evidence="1">Membrane</location>
        <topology evidence="1">Multi-pass membrane protein</topology>
    </subcellularLocation>
</comment>
<accession>A0A8C5R286</accession>
<dbReference type="Proteomes" id="UP000694569">
    <property type="component" value="Unplaced"/>
</dbReference>
<dbReference type="GeneTree" id="ENSGT00940000154987"/>
<feature type="transmembrane region" description="Helical" evidence="6">
    <location>
        <begin position="28"/>
        <end position="46"/>
    </location>
</feature>
<evidence type="ECO:0000259" key="7">
    <source>
        <dbReference type="PROSITE" id="PS51225"/>
    </source>
</evidence>
<evidence type="ECO:0000256" key="4">
    <source>
        <dbReference type="ARBA" id="ARBA00023136"/>
    </source>
</evidence>
<dbReference type="GO" id="GO:0019911">
    <property type="term" value="F:structural constituent of myelin sheath"/>
    <property type="evidence" value="ECO:0007669"/>
    <property type="project" value="TreeGrafter"/>
</dbReference>
<evidence type="ECO:0000256" key="2">
    <source>
        <dbReference type="ARBA" id="ARBA00022692"/>
    </source>
</evidence>
<dbReference type="PANTHER" id="PTHR22776">
    <property type="entry name" value="MARVEL-CONTAINING POTENTIAL LIPID RAFT-ASSOCIATED PROTEIN"/>
    <property type="match status" value="1"/>
</dbReference>
<dbReference type="InterPro" id="IPR008253">
    <property type="entry name" value="Marvel"/>
</dbReference>
<dbReference type="OrthoDB" id="9940869at2759"/>
<keyword evidence="2 5" id="KW-0812">Transmembrane</keyword>
<dbReference type="PROSITE" id="PS51225">
    <property type="entry name" value="MARVEL"/>
    <property type="match status" value="1"/>
</dbReference>
<reference evidence="8" key="1">
    <citation type="submission" date="2025-08" db="UniProtKB">
        <authorList>
            <consortium name="Ensembl"/>
        </authorList>
    </citation>
    <scope>IDENTIFICATION</scope>
</reference>
<evidence type="ECO:0000256" key="5">
    <source>
        <dbReference type="PROSITE-ProRule" id="PRU00581"/>
    </source>
</evidence>
<dbReference type="PRINTS" id="PR01884">
    <property type="entry name" value="MALPROTEIN"/>
</dbReference>
<feature type="domain" description="MARVEL" evidence="7">
    <location>
        <begin position="21"/>
        <end position="153"/>
    </location>
</feature>
<evidence type="ECO:0000256" key="1">
    <source>
        <dbReference type="ARBA" id="ARBA00004141"/>
    </source>
</evidence>
<proteinExistence type="predicted"/>
<dbReference type="InterPro" id="IPR050578">
    <property type="entry name" value="MARVEL-CKLF_proteins"/>
</dbReference>
<evidence type="ECO:0000313" key="8">
    <source>
        <dbReference type="Ensembl" id="ENSLLEP00000044608.1"/>
    </source>
</evidence>
<dbReference type="PANTHER" id="PTHR22776:SF101">
    <property type="entry name" value="MYELIN AND LYMPHOCYTE PROTEIN"/>
    <property type="match status" value="1"/>
</dbReference>
<protein>
    <recommendedName>
        <fullName evidence="7">MARVEL domain-containing protein</fullName>
    </recommendedName>
</protein>
<dbReference type="AlphaFoldDB" id="A0A8C5R286"/>
<keyword evidence="3 6" id="KW-1133">Transmembrane helix</keyword>
<organism evidence="8 9">
    <name type="scientific">Leptobrachium leishanense</name>
    <name type="common">Leishan spiny toad</name>
    <dbReference type="NCBI Taxonomy" id="445787"/>
    <lineage>
        <taxon>Eukaryota</taxon>
        <taxon>Metazoa</taxon>
        <taxon>Chordata</taxon>
        <taxon>Craniata</taxon>
        <taxon>Vertebrata</taxon>
        <taxon>Euteleostomi</taxon>
        <taxon>Amphibia</taxon>
        <taxon>Batrachia</taxon>
        <taxon>Anura</taxon>
        <taxon>Pelobatoidea</taxon>
        <taxon>Megophryidae</taxon>
        <taxon>Leptobrachium</taxon>
    </lineage>
</organism>
<name>A0A8C5R286_9ANUR</name>
<keyword evidence="9" id="KW-1185">Reference proteome</keyword>
<dbReference type="Ensembl" id="ENSLLET00000046398.1">
    <property type="protein sequence ID" value="ENSLLEP00000044608.1"/>
    <property type="gene ID" value="ENSLLEG00000028326.1"/>
</dbReference>
<dbReference type="GO" id="GO:0016020">
    <property type="term" value="C:membrane"/>
    <property type="evidence" value="ECO:0007669"/>
    <property type="project" value="UniProtKB-SubCell"/>
</dbReference>
<evidence type="ECO:0000256" key="6">
    <source>
        <dbReference type="SAM" id="Phobius"/>
    </source>
</evidence>
<evidence type="ECO:0000313" key="9">
    <source>
        <dbReference type="Proteomes" id="UP000694569"/>
    </source>
</evidence>
<dbReference type="Pfam" id="PF01284">
    <property type="entry name" value="MARVEL"/>
    <property type="match status" value="1"/>
</dbReference>